<dbReference type="PANTHER" id="PTHR43775:SF37">
    <property type="entry name" value="SI:DKEY-61P9.11"/>
    <property type="match status" value="1"/>
</dbReference>
<dbReference type="SUPFAM" id="SSF55048">
    <property type="entry name" value="Probable ACP-binding domain of malonyl-CoA ACP transacylase"/>
    <property type="match status" value="1"/>
</dbReference>
<dbReference type="GO" id="GO:0031177">
    <property type="term" value="F:phosphopantetheine binding"/>
    <property type="evidence" value="ECO:0007669"/>
    <property type="project" value="InterPro"/>
</dbReference>
<gene>
    <name evidence="7" type="ORF">D5S18_22975</name>
</gene>
<dbReference type="InterPro" id="IPR057326">
    <property type="entry name" value="KR_dom"/>
</dbReference>
<protein>
    <submittedName>
        <fullName evidence="7">Acyltransferase domain-containing protein</fullName>
    </submittedName>
</protein>
<evidence type="ECO:0000313" key="7">
    <source>
        <dbReference type="EMBL" id="RJO72047.1"/>
    </source>
</evidence>
<dbReference type="Gene3D" id="3.40.50.720">
    <property type="entry name" value="NAD(P)-binding Rossmann-like Domain"/>
    <property type="match status" value="1"/>
</dbReference>
<dbReference type="Pfam" id="PF00698">
    <property type="entry name" value="Acyl_transf_1"/>
    <property type="match status" value="1"/>
</dbReference>
<dbReference type="Gene3D" id="3.30.70.3290">
    <property type="match status" value="1"/>
</dbReference>
<dbReference type="InterPro" id="IPR020806">
    <property type="entry name" value="PKS_PP-bd"/>
</dbReference>
<dbReference type="Pfam" id="PF00550">
    <property type="entry name" value="PP-binding"/>
    <property type="match status" value="1"/>
</dbReference>
<dbReference type="AlphaFoldDB" id="A0A3A4KQB4"/>
<keyword evidence="2" id="KW-0597">Phosphoprotein</keyword>
<dbReference type="InterPro" id="IPR016035">
    <property type="entry name" value="Acyl_Trfase/lysoPLipase"/>
</dbReference>
<dbReference type="GO" id="GO:0006633">
    <property type="term" value="P:fatty acid biosynthetic process"/>
    <property type="evidence" value="ECO:0007669"/>
    <property type="project" value="TreeGrafter"/>
</dbReference>
<evidence type="ECO:0000256" key="1">
    <source>
        <dbReference type="ARBA" id="ARBA00022450"/>
    </source>
</evidence>
<dbReference type="InterPro" id="IPR014043">
    <property type="entry name" value="Acyl_transferase_dom"/>
</dbReference>
<dbReference type="PROSITE" id="PS50075">
    <property type="entry name" value="CARRIER"/>
    <property type="match status" value="1"/>
</dbReference>
<evidence type="ECO:0000259" key="6">
    <source>
        <dbReference type="PROSITE" id="PS50075"/>
    </source>
</evidence>
<dbReference type="SMART" id="SM00822">
    <property type="entry name" value="PKS_KR"/>
    <property type="match status" value="1"/>
</dbReference>
<dbReference type="SUPFAM" id="SSF47336">
    <property type="entry name" value="ACP-like"/>
    <property type="match status" value="1"/>
</dbReference>
<feature type="compositionally biased region" description="Polar residues" evidence="5">
    <location>
        <begin position="954"/>
        <end position="969"/>
    </location>
</feature>
<dbReference type="SUPFAM" id="SSF51735">
    <property type="entry name" value="NAD(P)-binding Rossmann-fold domains"/>
    <property type="match status" value="2"/>
</dbReference>
<dbReference type="InterPro" id="IPR001227">
    <property type="entry name" value="Ac_transferase_dom_sf"/>
</dbReference>
<keyword evidence="8" id="KW-1185">Reference proteome</keyword>
<dbReference type="EMBL" id="QZFU01000029">
    <property type="protein sequence ID" value="RJO72047.1"/>
    <property type="molecule type" value="Genomic_DNA"/>
</dbReference>
<dbReference type="InterPro" id="IPR009081">
    <property type="entry name" value="PP-bd_ACP"/>
</dbReference>
<proteinExistence type="predicted"/>
<sequence length="1048" mass="110832">MSEHRMPDGTIPVLVSSDTAPGLRAEATALLSYLDRYPDTAPDRVADMLFRTRVARRRRALAMVRTGAELRAALKAIAEDDIHPAVVVGTAAPRRTGFVFPGQGSQRPGMGRLYYELSVDYQVEVDACTAIHVDRFGHAKPLHYLLGDEGEYEDAVWEVQPALMFHMAGLAAMWQAFGVRPRATVGHSQGELAAAAVSAVMTRRDAVLAVTHRARLVERIAPRGYSMAVLGTDRDECEQLLARHSGWAELSVINAPHILAVSGDRATIIDLVAQATARGTFAKEIRVAYPAHTSIVAELREDFERMLGDEMSSQTFTAGEIPCYGATLGAAITTDLSHRAYWYWNLRNRVRFDRAIVAATADVDTFIEVAEHPTLQLAVQENLTMVPEDPAGPRDFQVLGTSRRTATDLTEFTRSLAAVATTDQHYPWDALCTGDTRSTPPLPNFPHTRMNPKRLWAGPTSSPIAPEPARLAPARLVETWPRLARRTMTAPRTVAVVDRDGRCAEMSAALIDRASRFGASVSLWDNGSVATGAGFPADTVVVLLPASSAGDDIDVVGEFADFASNMSWLAALQPGITECWLVTLGAEAVLDNEVPASSAAAAAAAFRCVALEHLGIRFRHLDLSNTGAARSAADRVLEAVHLPDEPELAVRDGKLHVKRLAVVGASAADTPSVDATEVLLLGGTGQVGLEFCTELAHGGARRITLVNRRGETPELAARLRTLRALGTAEIEVIACDIADAGAVADLSARYAGRPVTLLVHAAVDYTYSAATDSDAAAIAASVGAKVLGLGRVLDAVPMTDTARVLLCSSFAATLGGWGQGLYAGANRMLDAVAARLRAAGRDCASVQWGLWELPAQADAAVIARIEGSGLLPMDPGTAVATGLASGSTNSLVLSADWARLHSVAETVGLGAVFAQTLENLGADTASGSVGGGAPIGRRMGVAPVERAEPDAMAASTSGSSRKPGDSTSARAELSLPERIRRELHRVILADGAESIDGSVPLVSLGMDSLQALDLSKRLEAELDRELPVAAILGGASLDDVVVLMSGTK</sequence>
<keyword evidence="4" id="KW-0511">Multifunctional enzyme</keyword>
<dbReference type="PANTHER" id="PTHR43775">
    <property type="entry name" value="FATTY ACID SYNTHASE"/>
    <property type="match status" value="1"/>
</dbReference>
<dbReference type="SMART" id="SM00823">
    <property type="entry name" value="PKS_PP"/>
    <property type="match status" value="1"/>
</dbReference>
<dbReference type="InterPro" id="IPR013968">
    <property type="entry name" value="PKS_KR"/>
</dbReference>
<keyword evidence="7" id="KW-0012">Acyltransferase</keyword>
<dbReference type="InterPro" id="IPR036291">
    <property type="entry name" value="NAD(P)-bd_dom_sf"/>
</dbReference>
<organism evidence="7 8">
    <name type="scientific">Nocardia panacis</name>
    <dbReference type="NCBI Taxonomy" id="2340916"/>
    <lineage>
        <taxon>Bacteria</taxon>
        <taxon>Bacillati</taxon>
        <taxon>Actinomycetota</taxon>
        <taxon>Actinomycetes</taxon>
        <taxon>Mycobacteriales</taxon>
        <taxon>Nocardiaceae</taxon>
        <taxon>Nocardia</taxon>
    </lineage>
</organism>
<dbReference type="SUPFAM" id="SSF52151">
    <property type="entry name" value="FabD/lysophospholipase-like"/>
    <property type="match status" value="1"/>
</dbReference>
<dbReference type="InterPro" id="IPR006162">
    <property type="entry name" value="Ppantetheine_attach_site"/>
</dbReference>
<accession>A0A3A4KQB4</accession>
<dbReference type="Proteomes" id="UP000266677">
    <property type="component" value="Unassembled WGS sequence"/>
</dbReference>
<feature type="region of interest" description="Disordered" evidence="5">
    <location>
        <begin position="949"/>
        <end position="975"/>
    </location>
</feature>
<dbReference type="InterPro" id="IPR036736">
    <property type="entry name" value="ACP-like_sf"/>
</dbReference>
<dbReference type="Gene3D" id="3.40.366.10">
    <property type="entry name" value="Malonyl-Coenzyme A Acyl Carrier Protein, domain 2"/>
    <property type="match status" value="1"/>
</dbReference>
<dbReference type="RefSeq" id="WP_120043152.1">
    <property type="nucleotide sequence ID" value="NZ_QZFU01000029.1"/>
</dbReference>
<reference evidence="7 8" key="1">
    <citation type="submission" date="2018-09" db="EMBL/GenBank/DDBJ databases">
        <title>YIM PH21274 draft genome.</title>
        <authorList>
            <person name="Miao C."/>
        </authorList>
    </citation>
    <scope>NUCLEOTIDE SEQUENCE [LARGE SCALE GENOMIC DNA]</scope>
    <source>
        <strain evidence="7 8">YIM PH 21724</strain>
    </source>
</reference>
<dbReference type="GO" id="GO:0004312">
    <property type="term" value="F:fatty acid synthase activity"/>
    <property type="evidence" value="ECO:0007669"/>
    <property type="project" value="TreeGrafter"/>
</dbReference>
<dbReference type="SMART" id="SM00827">
    <property type="entry name" value="PKS_AT"/>
    <property type="match status" value="1"/>
</dbReference>
<keyword evidence="1" id="KW-0596">Phosphopantetheine</keyword>
<dbReference type="Gene3D" id="1.10.1200.10">
    <property type="entry name" value="ACP-like"/>
    <property type="match status" value="1"/>
</dbReference>
<keyword evidence="3 7" id="KW-0808">Transferase</keyword>
<dbReference type="CDD" id="cd05274">
    <property type="entry name" value="KR_FAS_SDR_x"/>
    <property type="match status" value="1"/>
</dbReference>
<evidence type="ECO:0000256" key="4">
    <source>
        <dbReference type="ARBA" id="ARBA00023268"/>
    </source>
</evidence>
<comment type="caution">
    <text evidence="7">The sequence shown here is derived from an EMBL/GenBank/DDBJ whole genome shotgun (WGS) entry which is preliminary data.</text>
</comment>
<evidence type="ECO:0000256" key="2">
    <source>
        <dbReference type="ARBA" id="ARBA00022553"/>
    </source>
</evidence>
<dbReference type="NCBIfam" id="NF037941">
    <property type="entry name" value="PKS_NbtC"/>
    <property type="match status" value="1"/>
</dbReference>
<evidence type="ECO:0000313" key="8">
    <source>
        <dbReference type="Proteomes" id="UP000266677"/>
    </source>
</evidence>
<name>A0A3A4KQB4_9NOCA</name>
<feature type="domain" description="Carrier" evidence="6">
    <location>
        <begin position="973"/>
        <end position="1048"/>
    </location>
</feature>
<evidence type="ECO:0000256" key="3">
    <source>
        <dbReference type="ARBA" id="ARBA00022679"/>
    </source>
</evidence>
<dbReference type="OrthoDB" id="9778690at2"/>
<evidence type="ECO:0000256" key="5">
    <source>
        <dbReference type="SAM" id="MobiDB-lite"/>
    </source>
</evidence>
<dbReference type="InterPro" id="IPR016036">
    <property type="entry name" value="Malonyl_transacylase_ACP-bd"/>
</dbReference>
<dbReference type="Pfam" id="PF08659">
    <property type="entry name" value="KR"/>
    <property type="match status" value="1"/>
</dbReference>
<dbReference type="InterPro" id="IPR050091">
    <property type="entry name" value="PKS_NRPS_Biosynth_Enz"/>
</dbReference>
<dbReference type="PROSITE" id="PS00012">
    <property type="entry name" value="PHOSPHOPANTETHEINE"/>
    <property type="match status" value="1"/>
</dbReference>